<name>A0A1P8EJE9_9GAMM</name>
<evidence type="ECO:0000313" key="2">
    <source>
        <dbReference type="EMBL" id="APV36327.1"/>
    </source>
</evidence>
<dbReference type="Proteomes" id="UP000185674">
    <property type="component" value="Chromosome"/>
</dbReference>
<evidence type="ECO:0000256" key="1">
    <source>
        <dbReference type="SAM" id="MobiDB-lite"/>
    </source>
</evidence>
<sequence length="189" mass="21723">MKTLKYLLILLVLVILGYVVASPYWVVYQIQNAVQKNDAQTLSRYIDFPSVQTHLKERIHIRLGDLQDQENGPANALGALVASSLMDRLVEVALTPEGMMLLLQGKALKERFERQYLEQHLNQDMHSNPESDAPKATTAEEQPAMRYSGHYEAWNAFEVTLQTQQDKEVQFILHRSGWSWKLVDIKIPF</sequence>
<proteinExistence type="predicted"/>
<reference evidence="2 3" key="1">
    <citation type="submission" date="2016-08" db="EMBL/GenBank/DDBJ databases">
        <title>Complete genome sequence of Acinetobacter baylyi strain GFJ2.</title>
        <authorList>
            <person name="Tabata M."/>
            <person name="Kuboki S."/>
            <person name="Gibu N."/>
            <person name="Kinouchi Y."/>
            <person name="Vangnai A."/>
            <person name="Kasai D."/>
            <person name="Fukuda M."/>
        </authorList>
    </citation>
    <scope>NUCLEOTIDE SEQUENCE [LARGE SCALE GENOMIC DNA]</scope>
    <source>
        <strain evidence="2 3">GFJ2</strain>
    </source>
</reference>
<feature type="compositionally biased region" description="Basic and acidic residues" evidence="1">
    <location>
        <begin position="121"/>
        <end position="133"/>
    </location>
</feature>
<dbReference type="eggNOG" id="ENOG50330RP">
    <property type="taxonomic scope" value="Bacteria"/>
</dbReference>
<evidence type="ECO:0008006" key="4">
    <source>
        <dbReference type="Google" id="ProtNLM"/>
    </source>
</evidence>
<dbReference type="EMBL" id="CP016896">
    <property type="protein sequence ID" value="APV36327.1"/>
    <property type="molecule type" value="Genomic_DNA"/>
</dbReference>
<protein>
    <recommendedName>
        <fullName evidence="4">DUF2939 domain-containing protein</fullName>
    </recommendedName>
</protein>
<dbReference type="Pfam" id="PF11159">
    <property type="entry name" value="DUF2939"/>
    <property type="match status" value="1"/>
</dbReference>
<dbReference type="RefSeq" id="WP_076032980.1">
    <property type="nucleotide sequence ID" value="NZ_CP016896.1"/>
</dbReference>
<dbReference type="KEGG" id="asol:BEN76_09975"/>
<dbReference type="AlphaFoldDB" id="A0A1P8EJE9"/>
<accession>A0A1P8EJE9</accession>
<gene>
    <name evidence="2" type="ORF">BEN76_09975</name>
</gene>
<organism evidence="2 3">
    <name type="scientific">Acinetobacter soli</name>
    <dbReference type="NCBI Taxonomy" id="487316"/>
    <lineage>
        <taxon>Bacteria</taxon>
        <taxon>Pseudomonadati</taxon>
        <taxon>Pseudomonadota</taxon>
        <taxon>Gammaproteobacteria</taxon>
        <taxon>Moraxellales</taxon>
        <taxon>Moraxellaceae</taxon>
        <taxon>Acinetobacter</taxon>
    </lineage>
</organism>
<dbReference type="STRING" id="487316.BEN76_09975"/>
<feature type="region of interest" description="Disordered" evidence="1">
    <location>
        <begin position="121"/>
        <end position="141"/>
    </location>
</feature>
<dbReference type="InterPro" id="IPR021330">
    <property type="entry name" value="DUF2939"/>
</dbReference>
<evidence type="ECO:0000313" key="3">
    <source>
        <dbReference type="Proteomes" id="UP000185674"/>
    </source>
</evidence>